<reference evidence="2 3" key="1">
    <citation type="journal article" date="2007" name="Nature">
        <title>Evolution of genes and genomes on the Drosophila phylogeny.</title>
        <authorList>
            <consortium name="Drosophila 12 Genomes Consortium"/>
            <person name="Clark A.G."/>
            <person name="Eisen M.B."/>
            <person name="Smith D.R."/>
            <person name="Bergman C.M."/>
            <person name="Oliver B."/>
            <person name="Markow T.A."/>
            <person name="Kaufman T.C."/>
            <person name="Kellis M."/>
            <person name="Gelbart W."/>
            <person name="Iyer V.N."/>
            <person name="Pollard D.A."/>
            <person name="Sackton T.B."/>
            <person name="Larracuente A.M."/>
            <person name="Singh N.D."/>
            <person name="Abad J.P."/>
            <person name="Abt D.N."/>
            <person name="Adryan B."/>
            <person name="Aguade M."/>
            <person name="Akashi H."/>
            <person name="Anderson W.W."/>
            <person name="Aquadro C.F."/>
            <person name="Ardell D.H."/>
            <person name="Arguello R."/>
            <person name="Artieri C.G."/>
            <person name="Barbash D.A."/>
            <person name="Barker D."/>
            <person name="Barsanti P."/>
            <person name="Batterham P."/>
            <person name="Batzoglou S."/>
            <person name="Begun D."/>
            <person name="Bhutkar A."/>
            <person name="Blanco E."/>
            <person name="Bosak S.A."/>
            <person name="Bradley R.K."/>
            <person name="Brand A.D."/>
            <person name="Brent M.R."/>
            <person name="Brooks A.N."/>
            <person name="Brown R.H."/>
            <person name="Butlin R.K."/>
            <person name="Caggese C."/>
            <person name="Calvi B.R."/>
            <person name="Bernardo de Carvalho A."/>
            <person name="Caspi A."/>
            <person name="Castrezana S."/>
            <person name="Celniker S.E."/>
            <person name="Chang J.L."/>
            <person name="Chapple C."/>
            <person name="Chatterji S."/>
            <person name="Chinwalla A."/>
            <person name="Civetta A."/>
            <person name="Clifton S.W."/>
            <person name="Comeron J.M."/>
            <person name="Costello J.C."/>
            <person name="Coyne J.A."/>
            <person name="Daub J."/>
            <person name="David R.G."/>
            <person name="Delcher A.L."/>
            <person name="Delehaunty K."/>
            <person name="Do C.B."/>
            <person name="Ebling H."/>
            <person name="Edwards K."/>
            <person name="Eickbush T."/>
            <person name="Evans J.D."/>
            <person name="Filipski A."/>
            <person name="Findeiss S."/>
            <person name="Freyhult E."/>
            <person name="Fulton L."/>
            <person name="Fulton R."/>
            <person name="Garcia A.C."/>
            <person name="Gardiner A."/>
            <person name="Garfield D.A."/>
            <person name="Garvin B.E."/>
            <person name="Gibson G."/>
            <person name="Gilbert D."/>
            <person name="Gnerre S."/>
            <person name="Godfrey J."/>
            <person name="Good R."/>
            <person name="Gotea V."/>
            <person name="Gravely B."/>
            <person name="Greenberg A.J."/>
            <person name="Griffiths-Jones S."/>
            <person name="Gross S."/>
            <person name="Guigo R."/>
            <person name="Gustafson E.A."/>
            <person name="Haerty W."/>
            <person name="Hahn M.W."/>
            <person name="Halligan D.L."/>
            <person name="Halpern A.L."/>
            <person name="Halter G.M."/>
            <person name="Han M.V."/>
            <person name="Heger A."/>
            <person name="Hillier L."/>
            <person name="Hinrichs A.S."/>
            <person name="Holmes I."/>
            <person name="Hoskins R.A."/>
            <person name="Hubisz M.J."/>
            <person name="Hultmark D."/>
            <person name="Huntley M.A."/>
            <person name="Jaffe D.B."/>
            <person name="Jagadeeshan S."/>
            <person name="Jeck W.R."/>
            <person name="Johnson J."/>
            <person name="Jones C.D."/>
            <person name="Jordan W.C."/>
            <person name="Karpen G.H."/>
            <person name="Kataoka E."/>
            <person name="Keightley P.D."/>
            <person name="Kheradpour P."/>
            <person name="Kirkness E.F."/>
            <person name="Koerich L.B."/>
            <person name="Kristiansen K."/>
            <person name="Kudrna D."/>
            <person name="Kulathinal R.J."/>
            <person name="Kumar S."/>
            <person name="Kwok R."/>
            <person name="Lander E."/>
            <person name="Langley C.H."/>
            <person name="Lapoint R."/>
            <person name="Lazzaro B.P."/>
            <person name="Lee S.J."/>
            <person name="Levesque L."/>
            <person name="Li R."/>
            <person name="Lin C.F."/>
            <person name="Lin M.F."/>
            <person name="Lindblad-Toh K."/>
            <person name="Llopart A."/>
            <person name="Long M."/>
            <person name="Low L."/>
            <person name="Lozovsky E."/>
            <person name="Lu J."/>
            <person name="Luo M."/>
            <person name="Machado C.A."/>
            <person name="Makalowski W."/>
            <person name="Marzo M."/>
            <person name="Matsuda M."/>
            <person name="Matzkin L."/>
            <person name="McAllister B."/>
            <person name="McBride C.S."/>
            <person name="McKernan B."/>
            <person name="McKernan K."/>
            <person name="Mendez-Lago M."/>
            <person name="Minx P."/>
            <person name="Mollenhauer M.U."/>
            <person name="Montooth K."/>
            <person name="Mount S.M."/>
            <person name="Mu X."/>
            <person name="Myers E."/>
            <person name="Negre B."/>
            <person name="Newfeld S."/>
            <person name="Nielsen R."/>
            <person name="Noor M.A."/>
            <person name="O'Grady P."/>
            <person name="Pachter L."/>
            <person name="Papaceit M."/>
            <person name="Parisi M.J."/>
            <person name="Parisi M."/>
            <person name="Parts L."/>
            <person name="Pedersen J.S."/>
            <person name="Pesole G."/>
            <person name="Phillippy A.M."/>
            <person name="Ponting C.P."/>
            <person name="Pop M."/>
            <person name="Porcelli D."/>
            <person name="Powell J.R."/>
            <person name="Prohaska S."/>
            <person name="Pruitt K."/>
            <person name="Puig M."/>
            <person name="Quesneville H."/>
            <person name="Ram K.R."/>
            <person name="Rand D."/>
            <person name="Rasmussen M.D."/>
            <person name="Reed L.K."/>
            <person name="Reenan R."/>
            <person name="Reily A."/>
            <person name="Remington K.A."/>
            <person name="Rieger T.T."/>
            <person name="Ritchie M.G."/>
            <person name="Robin C."/>
            <person name="Rogers Y.H."/>
            <person name="Rohde C."/>
            <person name="Rozas J."/>
            <person name="Rubenfield M.J."/>
            <person name="Ruiz A."/>
            <person name="Russo S."/>
            <person name="Salzberg S.L."/>
            <person name="Sanchez-Gracia A."/>
            <person name="Saranga D.J."/>
            <person name="Sato H."/>
            <person name="Schaeffer S.W."/>
            <person name="Schatz M.C."/>
            <person name="Schlenke T."/>
            <person name="Schwartz R."/>
            <person name="Segarra C."/>
            <person name="Singh R.S."/>
            <person name="Sirot L."/>
            <person name="Sirota M."/>
            <person name="Sisneros N.B."/>
            <person name="Smith C.D."/>
            <person name="Smith T.F."/>
            <person name="Spieth J."/>
            <person name="Stage D.E."/>
            <person name="Stark A."/>
            <person name="Stephan W."/>
            <person name="Strausberg R.L."/>
            <person name="Strempel S."/>
            <person name="Sturgill D."/>
            <person name="Sutton G."/>
            <person name="Sutton G.G."/>
            <person name="Tao W."/>
            <person name="Teichmann S."/>
            <person name="Tobari Y.N."/>
            <person name="Tomimura Y."/>
            <person name="Tsolas J.M."/>
            <person name="Valente V.L."/>
            <person name="Venter E."/>
            <person name="Venter J.C."/>
            <person name="Vicario S."/>
            <person name="Vieira F.G."/>
            <person name="Vilella A.J."/>
            <person name="Villasante A."/>
            <person name="Walenz B."/>
            <person name="Wang J."/>
            <person name="Wasserman M."/>
            <person name="Watts T."/>
            <person name="Wilson D."/>
            <person name="Wilson R.K."/>
            <person name="Wing R.A."/>
            <person name="Wolfner M.F."/>
            <person name="Wong A."/>
            <person name="Wong G.K."/>
            <person name="Wu C.I."/>
            <person name="Wu G."/>
            <person name="Yamamoto D."/>
            <person name="Yang H.P."/>
            <person name="Yang S.P."/>
            <person name="Yorke J.A."/>
            <person name="Yoshida K."/>
            <person name="Zdobnov E."/>
            <person name="Zhang P."/>
            <person name="Zhang Y."/>
            <person name="Zimin A.V."/>
            <person name="Baldwin J."/>
            <person name="Abdouelleil A."/>
            <person name="Abdulkadir J."/>
            <person name="Abebe A."/>
            <person name="Abera B."/>
            <person name="Abreu J."/>
            <person name="Acer S.C."/>
            <person name="Aftuck L."/>
            <person name="Alexander A."/>
            <person name="An P."/>
            <person name="Anderson E."/>
            <person name="Anderson S."/>
            <person name="Arachi H."/>
            <person name="Azer M."/>
            <person name="Bachantsang P."/>
            <person name="Barry A."/>
            <person name="Bayul T."/>
            <person name="Berlin A."/>
            <person name="Bessette D."/>
            <person name="Bloom T."/>
            <person name="Blye J."/>
            <person name="Boguslavskiy L."/>
            <person name="Bonnet C."/>
            <person name="Boukhgalter B."/>
            <person name="Bourzgui I."/>
            <person name="Brown A."/>
            <person name="Cahill P."/>
            <person name="Channer S."/>
            <person name="Cheshatsang Y."/>
            <person name="Chuda L."/>
            <person name="Citroen M."/>
            <person name="Collymore A."/>
            <person name="Cooke P."/>
            <person name="Costello M."/>
            <person name="D'Aco K."/>
            <person name="Daza R."/>
            <person name="De Haan G."/>
            <person name="DeGray S."/>
            <person name="DeMaso C."/>
            <person name="Dhargay N."/>
            <person name="Dooley K."/>
            <person name="Dooley E."/>
            <person name="Doricent M."/>
            <person name="Dorje P."/>
            <person name="Dorjee K."/>
            <person name="Dupes A."/>
            <person name="Elong R."/>
            <person name="Falk J."/>
            <person name="Farina A."/>
            <person name="Faro S."/>
            <person name="Ferguson D."/>
            <person name="Fisher S."/>
            <person name="Foley C.D."/>
            <person name="Franke A."/>
            <person name="Friedrich D."/>
            <person name="Gadbois L."/>
            <person name="Gearin G."/>
            <person name="Gearin C.R."/>
            <person name="Giannoukos G."/>
            <person name="Goode T."/>
            <person name="Graham J."/>
            <person name="Grandbois E."/>
            <person name="Grewal S."/>
            <person name="Gyaltsen K."/>
            <person name="Hafez N."/>
            <person name="Hagos B."/>
            <person name="Hall J."/>
            <person name="Henson C."/>
            <person name="Hollinger A."/>
            <person name="Honan T."/>
            <person name="Huard M.D."/>
            <person name="Hughes L."/>
            <person name="Hurhula B."/>
            <person name="Husby M.E."/>
            <person name="Kamat A."/>
            <person name="Kanga B."/>
            <person name="Kashin S."/>
            <person name="Khazanovich D."/>
            <person name="Kisner P."/>
            <person name="Lance K."/>
            <person name="Lara M."/>
            <person name="Lee W."/>
            <person name="Lennon N."/>
            <person name="Letendre F."/>
            <person name="LeVine R."/>
            <person name="Lipovsky A."/>
            <person name="Liu X."/>
            <person name="Liu J."/>
            <person name="Liu S."/>
            <person name="Lokyitsang T."/>
            <person name="Lokyitsang Y."/>
            <person name="Lubonja R."/>
            <person name="Lui A."/>
            <person name="MacDonald P."/>
            <person name="Magnisalis V."/>
            <person name="Maru K."/>
            <person name="Matthews C."/>
            <person name="McCusker W."/>
            <person name="McDonough S."/>
            <person name="Mehta T."/>
            <person name="Meldrim J."/>
            <person name="Meneus L."/>
            <person name="Mihai O."/>
            <person name="Mihalev A."/>
            <person name="Mihova T."/>
            <person name="Mittelman R."/>
            <person name="Mlenga V."/>
            <person name="Montmayeur A."/>
            <person name="Mulrain L."/>
            <person name="Navidi A."/>
            <person name="Naylor J."/>
            <person name="Negash T."/>
            <person name="Nguyen T."/>
            <person name="Nguyen N."/>
            <person name="Nicol R."/>
            <person name="Norbu C."/>
            <person name="Norbu N."/>
            <person name="Novod N."/>
            <person name="O'Neill B."/>
            <person name="Osman S."/>
            <person name="Markiewicz E."/>
            <person name="Oyono O.L."/>
            <person name="Patti C."/>
            <person name="Phunkhang P."/>
            <person name="Pierre F."/>
            <person name="Priest M."/>
            <person name="Raghuraman S."/>
            <person name="Rege F."/>
            <person name="Reyes R."/>
            <person name="Rise C."/>
            <person name="Rogov P."/>
            <person name="Ross K."/>
            <person name="Ryan E."/>
            <person name="Settipalli S."/>
            <person name="Shea T."/>
            <person name="Sherpa N."/>
            <person name="Shi L."/>
            <person name="Shih D."/>
            <person name="Sparrow T."/>
            <person name="Spaulding J."/>
            <person name="Stalker J."/>
            <person name="Stange-Thomann N."/>
            <person name="Stavropoulos S."/>
            <person name="Stone C."/>
            <person name="Strader C."/>
            <person name="Tesfaye S."/>
            <person name="Thomson T."/>
            <person name="Thoulutsang Y."/>
            <person name="Thoulutsang D."/>
            <person name="Topham K."/>
            <person name="Topping I."/>
            <person name="Tsamla T."/>
            <person name="Vassiliev H."/>
            <person name="Vo A."/>
            <person name="Wangchuk T."/>
            <person name="Wangdi T."/>
            <person name="Weiand M."/>
            <person name="Wilkinson J."/>
            <person name="Wilson A."/>
            <person name="Yadav S."/>
            <person name="Young G."/>
            <person name="Yu Q."/>
            <person name="Zembek L."/>
            <person name="Zhong D."/>
            <person name="Zimmer A."/>
            <person name="Zwirko Z."/>
            <person name="Jaffe D.B."/>
            <person name="Alvarez P."/>
            <person name="Brockman W."/>
            <person name="Butler J."/>
            <person name="Chin C."/>
            <person name="Gnerre S."/>
            <person name="Grabherr M."/>
            <person name="Kleber M."/>
            <person name="Mauceli E."/>
            <person name="MacCallum I."/>
        </authorList>
    </citation>
    <scope>NUCLEOTIDE SEQUENCE [LARGE SCALE GENOMIC DNA]</scope>
    <source>
        <strain evidence="3">white501</strain>
    </source>
</reference>
<organism evidence="2 3">
    <name type="scientific">Drosophila simulans</name>
    <name type="common">Fruit fly</name>
    <dbReference type="NCBI Taxonomy" id="7240"/>
    <lineage>
        <taxon>Eukaryota</taxon>
        <taxon>Metazoa</taxon>
        <taxon>Ecdysozoa</taxon>
        <taxon>Arthropoda</taxon>
        <taxon>Hexapoda</taxon>
        <taxon>Insecta</taxon>
        <taxon>Pterygota</taxon>
        <taxon>Neoptera</taxon>
        <taxon>Endopterygota</taxon>
        <taxon>Diptera</taxon>
        <taxon>Brachycera</taxon>
        <taxon>Muscomorpha</taxon>
        <taxon>Ephydroidea</taxon>
        <taxon>Drosophilidae</taxon>
        <taxon>Drosophila</taxon>
        <taxon>Sophophora</taxon>
    </lineage>
</organism>
<dbReference type="HOGENOM" id="CLU_1908911_0_0_1"/>
<evidence type="ECO:0000313" key="3">
    <source>
        <dbReference type="Proteomes" id="UP000000304"/>
    </source>
</evidence>
<evidence type="ECO:0000313" key="2">
    <source>
        <dbReference type="EMBL" id="EDX16936.1"/>
    </source>
</evidence>
<proteinExistence type="predicted"/>
<name>B4R3I4_DROSI</name>
<gene>
    <name evidence="2" type="primary">Dsim\GD16366</name>
    <name evidence="2" type="ORF">Dsim_GD16366</name>
</gene>
<keyword evidence="3" id="KW-1185">Reference proteome</keyword>
<protein>
    <submittedName>
        <fullName evidence="2">GD16366</fullName>
    </submittedName>
</protein>
<dbReference type="AlphaFoldDB" id="B4R3I4"/>
<dbReference type="EMBL" id="CM000366">
    <property type="protein sequence ID" value="EDX16936.1"/>
    <property type="molecule type" value="Genomic_DNA"/>
</dbReference>
<accession>B4R3I4</accession>
<evidence type="ECO:0000256" key="1">
    <source>
        <dbReference type="SAM" id="MobiDB-lite"/>
    </source>
</evidence>
<dbReference type="Proteomes" id="UP000000304">
    <property type="component" value="Chromosome X"/>
</dbReference>
<feature type="compositionally biased region" description="Basic and acidic residues" evidence="1">
    <location>
        <begin position="24"/>
        <end position="45"/>
    </location>
</feature>
<sequence length="133" mass="15180">MGSHWGKWVSMKSTNVGQGPQTPEKTEKKTAQKTEQPTKAKKEQRVGRRCINLQRLYCDTNYNKVRRAHLCVGLDWNGSFWIADGFGDRRMEMPDFKLQMGLGRALVDDFLSLVWLHVKVVRQGKPSSSSNSP</sequence>
<feature type="region of interest" description="Disordered" evidence="1">
    <location>
        <begin position="1"/>
        <end position="45"/>
    </location>
</feature>